<comment type="caution">
    <text evidence="11">The sequence shown here is derived from an EMBL/GenBank/DDBJ whole genome shotgun (WGS) entry which is preliminary data.</text>
</comment>
<evidence type="ECO:0000259" key="10">
    <source>
        <dbReference type="Pfam" id="PF00060"/>
    </source>
</evidence>
<feature type="transmembrane region" description="Helical" evidence="9">
    <location>
        <begin position="367"/>
        <end position="385"/>
    </location>
</feature>
<dbReference type="PANTHER" id="PTHR42643">
    <property type="entry name" value="IONOTROPIC RECEPTOR 20A-RELATED"/>
    <property type="match status" value="1"/>
</dbReference>
<dbReference type="InterPro" id="IPR001320">
    <property type="entry name" value="Iontro_rcpt_C"/>
</dbReference>
<dbReference type="InterPro" id="IPR052192">
    <property type="entry name" value="Insect_Ionotropic_Sensory_Rcpt"/>
</dbReference>
<keyword evidence="5 9" id="KW-1133">Transmembrane helix</keyword>
<evidence type="ECO:0000313" key="12">
    <source>
        <dbReference type="Proteomes" id="UP000708208"/>
    </source>
</evidence>
<dbReference type="GO" id="GO:0015276">
    <property type="term" value="F:ligand-gated monoatomic ion channel activity"/>
    <property type="evidence" value="ECO:0007669"/>
    <property type="project" value="InterPro"/>
</dbReference>
<accession>A0A8J2J2V5</accession>
<dbReference type="Pfam" id="PF00060">
    <property type="entry name" value="Lig_chan"/>
    <property type="match status" value="1"/>
</dbReference>
<keyword evidence="3" id="KW-1003">Cell membrane</keyword>
<reference evidence="11" key="1">
    <citation type="submission" date="2021-06" db="EMBL/GenBank/DDBJ databases">
        <authorList>
            <person name="Hodson N. C."/>
            <person name="Mongue J. A."/>
            <person name="Jaron S. K."/>
        </authorList>
    </citation>
    <scope>NUCLEOTIDE SEQUENCE</scope>
</reference>
<dbReference type="AlphaFoldDB" id="A0A8J2J2V5"/>
<comment type="subcellular location">
    <subcellularLocation>
        <location evidence="1">Cell membrane</location>
        <topology evidence="1">Multi-pass membrane protein</topology>
    </subcellularLocation>
</comment>
<feature type="transmembrane region" description="Helical" evidence="9">
    <location>
        <begin position="433"/>
        <end position="451"/>
    </location>
</feature>
<comment type="similarity">
    <text evidence="2">Belongs to the glutamate-gated ion channel (TC 1.A.10.1) family.</text>
</comment>
<keyword evidence="4 9" id="KW-0812">Transmembrane</keyword>
<dbReference type="Proteomes" id="UP000708208">
    <property type="component" value="Unassembled WGS sequence"/>
</dbReference>
<evidence type="ECO:0000313" key="11">
    <source>
        <dbReference type="EMBL" id="CAG7652573.1"/>
    </source>
</evidence>
<keyword evidence="6 9" id="KW-0472">Membrane</keyword>
<feature type="domain" description="Ionotropic glutamate receptor C-terminal" evidence="10">
    <location>
        <begin position="366"/>
        <end position="512"/>
    </location>
</feature>
<evidence type="ECO:0000256" key="9">
    <source>
        <dbReference type="SAM" id="Phobius"/>
    </source>
</evidence>
<sequence length="666" mass="76601">PNARPGMSKTMMRLGFISFPLLAWLALLNIFEAIKIDVFSDFLANRLAEYQVTVFLSRNSSSTKAKEVFTQRNHNLFALRRLDPRTISPKMEQMYEFIYLLDATKQSWIFIPQTLDESQYYLRMTLNWAYKAPKLDDRLNRYIIFSLVQSHQQSLQEFFNLLQELTMYFALEIGKTQYLYPTAMERLYVVTGNSTDVTVHEIYTLGRRDSVIFRIVEVPLEKMGLFTIRRYNFHGAALAIAIVKNAFSKDLVAEWNEKTNQTVLISGLSYDVITALKDALNFSSTDVSIYARGWNEILYNSSYREIGKVLFEEKEDILILKSTYIVARARNFKILVPHHIQGIYAYFLKPSVGSNVNIFWSLLRPRVWVALVGILVVIAASKIIMDAIVEKLEQTEETSAHVSAIIKDDIMWLIGLVTQQASPPTPTIASMRVLIFFASMFSLICFVALTAKLTSALTITFASIKTFFELIRTNIRIAADQDSIVARYTIEGEGNEFRFDQTNAMILKRNHDKFCDMTEGAKLLLAGHHTFIGYEDVKTVLLNQFNRTADDFCRKISSLPVHNLPFRSGMIATQKFPYKEFFNVKLIVLIQSGLLKRFNNHFAMDYATVSCNQADGRLLELKDIYFAHLILITGNVLSALMCLFERLFHRRTELSTQNRTIMQFYA</sequence>
<keyword evidence="7" id="KW-0675">Receptor</keyword>
<dbReference type="GO" id="GO:0005886">
    <property type="term" value="C:plasma membrane"/>
    <property type="evidence" value="ECO:0007669"/>
    <property type="project" value="UniProtKB-SubCell"/>
</dbReference>
<evidence type="ECO:0000256" key="2">
    <source>
        <dbReference type="ARBA" id="ARBA00008685"/>
    </source>
</evidence>
<evidence type="ECO:0000256" key="8">
    <source>
        <dbReference type="ARBA" id="ARBA00023180"/>
    </source>
</evidence>
<name>A0A8J2J2V5_9HEXA</name>
<evidence type="ECO:0000256" key="4">
    <source>
        <dbReference type="ARBA" id="ARBA00022692"/>
    </source>
</evidence>
<feature type="transmembrane region" description="Helical" evidence="9">
    <location>
        <begin position="625"/>
        <end position="644"/>
    </location>
</feature>
<dbReference type="GO" id="GO:0050906">
    <property type="term" value="P:detection of stimulus involved in sensory perception"/>
    <property type="evidence" value="ECO:0007669"/>
    <property type="project" value="UniProtKB-ARBA"/>
</dbReference>
<gene>
    <name evidence="11" type="ORF">AFUS01_LOCUS798</name>
</gene>
<evidence type="ECO:0000256" key="7">
    <source>
        <dbReference type="ARBA" id="ARBA00023170"/>
    </source>
</evidence>
<proteinExistence type="inferred from homology"/>
<evidence type="ECO:0000256" key="3">
    <source>
        <dbReference type="ARBA" id="ARBA00022475"/>
    </source>
</evidence>
<evidence type="ECO:0000256" key="5">
    <source>
        <dbReference type="ARBA" id="ARBA00022989"/>
    </source>
</evidence>
<feature type="non-terminal residue" evidence="11">
    <location>
        <position position="1"/>
    </location>
</feature>
<dbReference type="PANTHER" id="PTHR42643:SF36">
    <property type="entry name" value="IONOTROPIC RECEPTOR 84A"/>
    <property type="match status" value="1"/>
</dbReference>
<keyword evidence="12" id="KW-1185">Reference proteome</keyword>
<evidence type="ECO:0000256" key="1">
    <source>
        <dbReference type="ARBA" id="ARBA00004651"/>
    </source>
</evidence>
<protein>
    <recommendedName>
        <fullName evidence="10">Ionotropic glutamate receptor C-terminal domain-containing protein</fullName>
    </recommendedName>
</protein>
<dbReference type="OrthoDB" id="8186464at2759"/>
<dbReference type="EMBL" id="CAJVCH010004296">
    <property type="protein sequence ID" value="CAG7652573.1"/>
    <property type="molecule type" value="Genomic_DNA"/>
</dbReference>
<keyword evidence="8" id="KW-0325">Glycoprotein</keyword>
<organism evidence="11 12">
    <name type="scientific">Allacma fusca</name>
    <dbReference type="NCBI Taxonomy" id="39272"/>
    <lineage>
        <taxon>Eukaryota</taxon>
        <taxon>Metazoa</taxon>
        <taxon>Ecdysozoa</taxon>
        <taxon>Arthropoda</taxon>
        <taxon>Hexapoda</taxon>
        <taxon>Collembola</taxon>
        <taxon>Symphypleona</taxon>
        <taxon>Sminthuridae</taxon>
        <taxon>Allacma</taxon>
    </lineage>
</organism>
<evidence type="ECO:0000256" key="6">
    <source>
        <dbReference type="ARBA" id="ARBA00023136"/>
    </source>
</evidence>